<sequence length="33" mass="3761">MAVQLYDQNLTKTRLSKAKVIHDHIPDSCGYQS</sequence>
<evidence type="ECO:0000313" key="2">
    <source>
        <dbReference type="Proteomes" id="UP000055024"/>
    </source>
</evidence>
<accession>A0A0V1GEQ4</accession>
<proteinExistence type="predicted"/>
<reference evidence="1 2" key="1">
    <citation type="submission" date="2015-01" db="EMBL/GenBank/DDBJ databases">
        <title>Evolution of Trichinella species and genotypes.</title>
        <authorList>
            <person name="Korhonen P.K."/>
            <person name="Edoardo P."/>
            <person name="Giuseppe L.R."/>
            <person name="Gasser R.B."/>
        </authorList>
    </citation>
    <scope>NUCLEOTIDE SEQUENCE [LARGE SCALE GENOMIC DNA]</scope>
    <source>
        <strain evidence="1">ISS1029</strain>
    </source>
</reference>
<name>A0A0V1GEQ4_9BILA</name>
<feature type="non-terminal residue" evidence="1">
    <location>
        <position position="33"/>
    </location>
</feature>
<gene>
    <name evidence="1" type="ORF">T11_7719</name>
</gene>
<dbReference type="EMBL" id="JYDP01002584">
    <property type="protein sequence ID" value="KRY96737.1"/>
    <property type="molecule type" value="Genomic_DNA"/>
</dbReference>
<dbReference type="AlphaFoldDB" id="A0A0V1GEQ4"/>
<keyword evidence="2" id="KW-1185">Reference proteome</keyword>
<organism evidence="1 2">
    <name type="scientific">Trichinella zimbabwensis</name>
    <dbReference type="NCBI Taxonomy" id="268475"/>
    <lineage>
        <taxon>Eukaryota</taxon>
        <taxon>Metazoa</taxon>
        <taxon>Ecdysozoa</taxon>
        <taxon>Nematoda</taxon>
        <taxon>Enoplea</taxon>
        <taxon>Dorylaimia</taxon>
        <taxon>Trichinellida</taxon>
        <taxon>Trichinellidae</taxon>
        <taxon>Trichinella</taxon>
    </lineage>
</organism>
<protein>
    <submittedName>
        <fullName evidence="1">Uncharacterized protein</fullName>
    </submittedName>
</protein>
<comment type="caution">
    <text evidence="1">The sequence shown here is derived from an EMBL/GenBank/DDBJ whole genome shotgun (WGS) entry which is preliminary data.</text>
</comment>
<evidence type="ECO:0000313" key="1">
    <source>
        <dbReference type="EMBL" id="KRY96737.1"/>
    </source>
</evidence>
<dbReference type="Proteomes" id="UP000055024">
    <property type="component" value="Unassembled WGS sequence"/>
</dbReference>